<keyword evidence="6" id="KW-0539">Nucleus</keyword>
<accession>A0A5N7AVW1</accession>
<keyword evidence="5" id="KW-0804">Transcription</keyword>
<keyword evidence="2" id="KW-0479">Metal-binding</keyword>
<reference evidence="8 9" key="1">
    <citation type="submission" date="2019-04" db="EMBL/GenBank/DDBJ databases">
        <title>Friends and foes A comparative genomics studyof 23 Aspergillus species from section Flavi.</title>
        <authorList>
            <consortium name="DOE Joint Genome Institute"/>
            <person name="Kjaerbolling I."/>
            <person name="Vesth T."/>
            <person name="Frisvad J.C."/>
            <person name="Nybo J.L."/>
            <person name="Theobald S."/>
            <person name="Kildgaard S."/>
            <person name="Isbrandt T."/>
            <person name="Kuo A."/>
            <person name="Sato A."/>
            <person name="Lyhne E.K."/>
            <person name="Kogle M.E."/>
            <person name="Wiebenga A."/>
            <person name="Kun R.S."/>
            <person name="Lubbers R.J."/>
            <person name="Makela M.R."/>
            <person name="Barry K."/>
            <person name="Chovatia M."/>
            <person name="Clum A."/>
            <person name="Daum C."/>
            <person name="Haridas S."/>
            <person name="He G."/>
            <person name="LaButti K."/>
            <person name="Lipzen A."/>
            <person name="Mondo S."/>
            <person name="Riley R."/>
            <person name="Salamov A."/>
            <person name="Simmons B.A."/>
            <person name="Magnuson J.K."/>
            <person name="Henrissat B."/>
            <person name="Mortensen U.H."/>
            <person name="Larsen T.O."/>
            <person name="Devries R.P."/>
            <person name="Grigoriev I.V."/>
            <person name="Machida M."/>
            <person name="Baker S.E."/>
            <person name="Andersen M.R."/>
        </authorList>
    </citation>
    <scope>NUCLEOTIDE SEQUENCE [LARGE SCALE GENOMIC DNA]</scope>
    <source>
        <strain evidence="8 9">IBT 29228</strain>
    </source>
</reference>
<organism evidence="8 9">
    <name type="scientific">Aspergillus bertholletiae</name>
    <dbReference type="NCBI Taxonomy" id="1226010"/>
    <lineage>
        <taxon>Eukaryota</taxon>
        <taxon>Fungi</taxon>
        <taxon>Dikarya</taxon>
        <taxon>Ascomycota</taxon>
        <taxon>Pezizomycotina</taxon>
        <taxon>Eurotiomycetes</taxon>
        <taxon>Eurotiomycetidae</taxon>
        <taxon>Eurotiales</taxon>
        <taxon>Aspergillaceae</taxon>
        <taxon>Aspergillus</taxon>
        <taxon>Aspergillus subgen. Circumdati</taxon>
    </lineage>
</organism>
<dbReference type="CDD" id="cd12148">
    <property type="entry name" value="fungal_TF_MHR"/>
    <property type="match status" value="1"/>
</dbReference>
<evidence type="ECO:0000256" key="3">
    <source>
        <dbReference type="ARBA" id="ARBA00023015"/>
    </source>
</evidence>
<dbReference type="InterPro" id="IPR001138">
    <property type="entry name" value="Zn2Cys6_DnaBD"/>
</dbReference>
<evidence type="ECO:0000259" key="7">
    <source>
        <dbReference type="PROSITE" id="PS50048"/>
    </source>
</evidence>
<dbReference type="SUPFAM" id="SSF57701">
    <property type="entry name" value="Zn2/Cys6 DNA-binding domain"/>
    <property type="match status" value="1"/>
</dbReference>
<keyword evidence="4" id="KW-0238">DNA-binding</keyword>
<dbReference type="Proteomes" id="UP000326198">
    <property type="component" value="Unassembled WGS sequence"/>
</dbReference>
<dbReference type="InterPro" id="IPR050987">
    <property type="entry name" value="AtrR-like"/>
</dbReference>
<dbReference type="GO" id="GO:0009893">
    <property type="term" value="P:positive regulation of metabolic process"/>
    <property type="evidence" value="ECO:0007669"/>
    <property type="project" value="UniProtKB-ARBA"/>
</dbReference>
<dbReference type="GO" id="GO:0000981">
    <property type="term" value="F:DNA-binding transcription factor activity, RNA polymerase II-specific"/>
    <property type="evidence" value="ECO:0007669"/>
    <property type="project" value="InterPro"/>
</dbReference>
<evidence type="ECO:0000313" key="8">
    <source>
        <dbReference type="EMBL" id="KAE8373972.1"/>
    </source>
</evidence>
<keyword evidence="3" id="KW-0805">Transcription regulation</keyword>
<evidence type="ECO:0000256" key="1">
    <source>
        <dbReference type="ARBA" id="ARBA00004123"/>
    </source>
</evidence>
<evidence type="ECO:0000313" key="9">
    <source>
        <dbReference type="Proteomes" id="UP000326198"/>
    </source>
</evidence>
<comment type="subcellular location">
    <subcellularLocation>
        <location evidence="1">Nucleus</location>
    </subcellularLocation>
</comment>
<dbReference type="OrthoDB" id="2740448at2759"/>
<dbReference type="GO" id="GO:0008270">
    <property type="term" value="F:zinc ion binding"/>
    <property type="evidence" value="ECO:0007669"/>
    <property type="project" value="InterPro"/>
</dbReference>
<evidence type="ECO:0000256" key="2">
    <source>
        <dbReference type="ARBA" id="ARBA00022723"/>
    </source>
</evidence>
<dbReference type="Gene3D" id="4.10.240.10">
    <property type="entry name" value="Zn(2)-C6 fungal-type DNA-binding domain"/>
    <property type="match status" value="1"/>
</dbReference>
<evidence type="ECO:0000256" key="5">
    <source>
        <dbReference type="ARBA" id="ARBA00023163"/>
    </source>
</evidence>
<name>A0A5N7AVW1_9EURO</name>
<keyword evidence="9" id="KW-1185">Reference proteome</keyword>
<dbReference type="SMART" id="SM00906">
    <property type="entry name" value="Fungal_trans"/>
    <property type="match status" value="1"/>
</dbReference>
<dbReference type="PANTHER" id="PTHR46910">
    <property type="entry name" value="TRANSCRIPTION FACTOR PDR1"/>
    <property type="match status" value="1"/>
</dbReference>
<dbReference type="GO" id="GO:0006351">
    <property type="term" value="P:DNA-templated transcription"/>
    <property type="evidence" value="ECO:0007669"/>
    <property type="project" value="InterPro"/>
</dbReference>
<sequence length="605" mass="68897">MSARKPPKHISCTRCQSKKIRCNRGQPRCDKCEAIDAECLYVPRKARAKKQSNPSEKDLLLDILRRLERLEDHCKISPDSEGPGDVSCSMSISSDMPQARAASIDLPHSIQAQTPNTQPVVHSMLNGIKDDRARLVLSSNVFCHLRNVESRLFGNETCVKAIEAAMAEVEYQESTREIEDLDPPTIPKDMAKNWIKTYYEFYQFEGFRVPLEKSFVMSIPDLLEIPHVHLDSTSQIIYYNILLQGLMSGPQYFPGRGKIIQHLYRSTMMLIDDWLSHLENTVADMFAAFVMVSMTLEGCNSEMSWKIFGHACNIARSLGYFSVDEPPDGQNSRVESHSDRESEVEKNRKRFEFWHLLRVDCLFRLSFGKPALIPGGSWTVNFPDPTITGIDDSSTRFIQIHFLASMRLTLTLLKYLDLADGEMSQDTDVYDQALDGLIAEVQEIMSDWNAEELVSTATNHIDTWFSVDILFSSYKMLIVFTQSKKCNQNSQFLPRHTVDVARKSLRMFRSLMRAEPYGCWGISLILLHQFIPFFILCADIIGSHRCDELEEDFILVSWLNDFVEKAAEERPALRPITAIAKAMIIACEQVQSASKLSLAAKHADY</sequence>
<dbReference type="PROSITE" id="PS50048">
    <property type="entry name" value="ZN2_CY6_FUNGAL_2"/>
    <property type="match status" value="1"/>
</dbReference>
<dbReference type="Pfam" id="PF00172">
    <property type="entry name" value="Zn_clus"/>
    <property type="match status" value="1"/>
</dbReference>
<protein>
    <recommendedName>
        <fullName evidence="7">Zn(2)-C6 fungal-type domain-containing protein</fullName>
    </recommendedName>
</protein>
<gene>
    <name evidence="8" type="ORF">BDV26DRAFT_270914</name>
</gene>
<dbReference type="EMBL" id="ML736298">
    <property type="protein sequence ID" value="KAE8373972.1"/>
    <property type="molecule type" value="Genomic_DNA"/>
</dbReference>
<dbReference type="InterPro" id="IPR036864">
    <property type="entry name" value="Zn2-C6_fun-type_DNA-bd_sf"/>
</dbReference>
<dbReference type="SMART" id="SM00066">
    <property type="entry name" value="GAL4"/>
    <property type="match status" value="1"/>
</dbReference>
<feature type="domain" description="Zn(2)-C6 fungal-type" evidence="7">
    <location>
        <begin position="11"/>
        <end position="41"/>
    </location>
</feature>
<dbReference type="GO" id="GO:0005634">
    <property type="term" value="C:nucleus"/>
    <property type="evidence" value="ECO:0007669"/>
    <property type="project" value="UniProtKB-SubCell"/>
</dbReference>
<dbReference type="AlphaFoldDB" id="A0A5N7AVW1"/>
<proteinExistence type="predicted"/>
<dbReference type="InterPro" id="IPR007219">
    <property type="entry name" value="XnlR_reg_dom"/>
</dbReference>
<dbReference type="PANTHER" id="PTHR46910:SF3">
    <property type="entry name" value="HALOTOLERANCE PROTEIN 9-RELATED"/>
    <property type="match status" value="1"/>
</dbReference>
<dbReference type="GO" id="GO:0003677">
    <property type="term" value="F:DNA binding"/>
    <property type="evidence" value="ECO:0007669"/>
    <property type="project" value="UniProtKB-KW"/>
</dbReference>
<evidence type="ECO:0000256" key="4">
    <source>
        <dbReference type="ARBA" id="ARBA00023125"/>
    </source>
</evidence>
<dbReference type="CDD" id="cd00067">
    <property type="entry name" value="GAL4"/>
    <property type="match status" value="1"/>
</dbReference>
<evidence type="ECO:0000256" key="6">
    <source>
        <dbReference type="ARBA" id="ARBA00023242"/>
    </source>
</evidence>